<dbReference type="EMBL" id="QZRB01000015">
    <property type="protein sequence ID" value="MVD23900.1"/>
    <property type="molecule type" value="Genomic_DNA"/>
</dbReference>
<reference evidence="4 6" key="2">
    <citation type="submission" date="2018-09" db="EMBL/GenBank/DDBJ databases">
        <title>Genomic epidemiology reveals two lineages of Vibrio cholerae that can cause global cholera epidemics despite absence of cholera toxin gene.</title>
        <authorList>
            <person name="Wang H."/>
            <person name="Zen W."/>
            <person name="Yu H."/>
            <person name="Zhang W."/>
            <person name="Pan J."/>
            <person name="Yang C."/>
            <person name="Cui Y."/>
        </authorList>
    </citation>
    <scope>NUCLEOTIDE SEQUENCE [LARGE SCALE GENOMIC DNA]</scope>
    <source>
        <strain evidence="4 6">00-1_S85</strain>
    </source>
</reference>
<keyword evidence="3" id="KW-0540">Nuclease</keyword>
<dbReference type="SUPFAM" id="SSF82771">
    <property type="entry name" value="GIY-YIG endonuclease"/>
    <property type="match status" value="1"/>
</dbReference>
<dbReference type="RefSeq" id="WP_000429067.1">
    <property type="nucleotide sequence ID" value="NZ_AP018677.1"/>
</dbReference>
<evidence type="ECO:0000313" key="4">
    <source>
        <dbReference type="EMBL" id="MVD23900.1"/>
    </source>
</evidence>
<dbReference type="Pfam" id="PF01541">
    <property type="entry name" value="GIY-YIG"/>
    <property type="match status" value="1"/>
</dbReference>
<dbReference type="Proteomes" id="UP000041770">
    <property type="component" value="Unassembled WGS sequence"/>
</dbReference>
<dbReference type="GO" id="GO:0004519">
    <property type="term" value="F:endonuclease activity"/>
    <property type="evidence" value="ECO:0007669"/>
    <property type="project" value="UniProtKB-KW"/>
</dbReference>
<evidence type="ECO:0000256" key="1">
    <source>
        <dbReference type="ARBA" id="ARBA00007435"/>
    </source>
</evidence>
<dbReference type="EMBL" id="CWQY01000005">
    <property type="protein sequence ID" value="CSC30183.1"/>
    <property type="molecule type" value="Genomic_DNA"/>
</dbReference>
<evidence type="ECO:0000313" key="6">
    <source>
        <dbReference type="Proteomes" id="UP000471242"/>
    </source>
</evidence>
<keyword evidence="3" id="KW-0255">Endonuclease</keyword>
<sequence length="101" mass="11217">MENLAELPSPWFVYLVRCANNALYCGITTDVSRRFAQHQKGRGAKALRGKGPLELVWSLPVADGKSAALKLEYRIKALSKSQKEALVAGMARIDQLEIIFQ</sequence>
<gene>
    <name evidence="4" type="ORF">D6U24_11070</name>
    <name evidence="3" type="ORF">ERS013200_01081</name>
</gene>
<accession>A0A085Q7P6</accession>
<name>A0A085Q7P6_VIBCL</name>
<dbReference type="AlphaFoldDB" id="A0A085Q7P6"/>
<dbReference type="PROSITE" id="PS50164">
    <property type="entry name" value="GIY_YIG"/>
    <property type="match status" value="1"/>
</dbReference>
<dbReference type="PANTHER" id="PTHR34477:SF1">
    <property type="entry name" value="UPF0213 PROTEIN YHBQ"/>
    <property type="match status" value="1"/>
</dbReference>
<proteinExistence type="inferred from homology"/>
<evidence type="ECO:0000313" key="5">
    <source>
        <dbReference type="Proteomes" id="UP000041770"/>
    </source>
</evidence>
<reference evidence="3 5" key="1">
    <citation type="submission" date="2015-07" db="EMBL/GenBank/DDBJ databases">
        <authorList>
            <consortium name="Pathogen Informatics"/>
        </authorList>
    </citation>
    <scope>NUCLEOTIDE SEQUENCE [LARGE SCALE GENOMIC DNA]</scope>
    <source>
        <strain evidence="3 5">A316</strain>
    </source>
</reference>
<keyword evidence="3" id="KW-0378">Hydrolase</keyword>
<organism evidence="4 6">
    <name type="scientific">Vibrio cholerae</name>
    <dbReference type="NCBI Taxonomy" id="666"/>
    <lineage>
        <taxon>Bacteria</taxon>
        <taxon>Pseudomonadati</taxon>
        <taxon>Pseudomonadota</taxon>
        <taxon>Gammaproteobacteria</taxon>
        <taxon>Vibrionales</taxon>
        <taxon>Vibrionaceae</taxon>
        <taxon>Vibrio</taxon>
    </lineage>
</organism>
<dbReference type="OMA" id="VYVEQWP"/>
<dbReference type="Gene3D" id="3.40.1440.10">
    <property type="entry name" value="GIY-YIG endonuclease"/>
    <property type="match status" value="1"/>
</dbReference>
<feature type="domain" description="GIY-YIG" evidence="2">
    <location>
        <begin position="9"/>
        <end position="85"/>
    </location>
</feature>
<dbReference type="KEGG" id="vcz:VAB027_439"/>
<dbReference type="SMR" id="A0A085Q7P6"/>
<dbReference type="InterPro" id="IPR035901">
    <property type="entry name" value="GIY-YIG_endonuc_sf"/>
</dbReference>
<evidence type="ECO:0000313" key="3">
    <source>
        <dbReference type="EMBL" id="CSC30183.1"/>
    </source>
</evidence>
<evidence type="ECO:0000259" key="2">
    <source>
        <dbReference type="PROSITE" id="PS50164"/>
    </source>
</evidence>
<dbReference type="InterPro" id="IPR050190">
    <property type="entry name" value="UPF0213_domain"/>
</dbReference>
<dbReference type="GeneID" id="69721441"/>
<dbReference type="PANTHER" id="PTHR34477">
    <property type="entry name" value="UPF0213 PROTEIN YHBQ"/>
    <property type="match status" value="1"/>
</dbReference>
<dbReference type="Proteomes" id="UP000471242">
    <property type="component" value="Unassembled WGS sequence"/>
</dbReference>
<dbReference type="InterPro" id="IPR000305">
    <property type="entry name" value="GIY-YIG_endonuc"/>
</dbReference>
<protein>
    <submittedName>
        <fullName evidence="3">Endonuclease containing a URI domain</fullName>
    </submittedName>
    <submittedName>
        <fullName evidence="4">GIY-YIG nuclease family protein</fullName>
    </submittedName>
</protein>
<dbReference type="CDD" id="cd10456">
    <property type="entry name" value="GIY-YIG_UPF0213"/>
    <property type="match status" value="1"/>
</dbReference>
<comment type="similarity">
    <text evidence="1">Belongs to the UPF0213 family.</text>
</comment>